<dbReference type="PANTHER" id="PTHR33734">
    <property type="entry name" value="LYSM DOMAIN-CONTAINING GPI-ANCHORED PROTEIN 2"/>
    <property type="match status" value="1"/>
</dbReference>
<dbReference type="SUPFAM" id="SSF54106">
    <property type="entry name" value="LysM domain"/>
    <property type="match status" value="2"/>
</dbReference>
<dbReference type="GO" id="GO:0008932">
    <property type="term" value="F:lytic endotransglycosylase activity"/>
    <property type="evidence" value="ECO:0007669"/>
    <property type="project" value="TreeGrafter"/>
</dbReference>
<dbReference type="EMBL" id="CP071793">
    <property type="protein sequence ID" value="QTD53925.1"/>
    <property type="molecule type" value="Genomic_DNA"/>
</dbReference>
<keyword evidence="2" id="KW-0812">Transmembrane</keyword>
<dbReference type="Gene3D" id="3.10.350.10">
    <property type="entry name" value="LysM domain"/>
    <property type="match status" value="2"/>
</dbReference>
<proteinExistence type="predicted"/>
<evidence type="ECO:0000313" key="4">
    <source>
        <dbReference type="EMBL" id="QTD53925.1"/>
    </source>
</evidence>
<dbReference type="InterPro" id="IPR036779">
    <property type="entry name" value="LysM_dom_sf"/>
</dbReference>
<name>A0A8A4U5A7_SULCO</name>
<dbReference type="SMART" id="SM00257">
    <property type="entry name" value="LysM"/>
    <property type="match status" value="2"/>
</dbReference>
<organism evidence="4 5">
    <name type="scientific">Sulfidibacter corallicola</name>
    <dbReference type="NCBI Taxonomy" id="2818388"/>
    <lineage>
        <taxon>Bacteria</taxon>
        <taxon>Pseudomonadati</taxon>
        <taxon>Acidobacteriota</taxon>
        <taxon>Holophagae</taxon>
        <taxon>Acanthopleuribacterales</taxon>
        <taxon>Acanthopleuribacteraceae</taxon>
        <taxon>Sulfidibacter</taxon>
    </lineage>
</organism>
<dbReference type="Proteomes" id="UP000663929">
    <property type="component" value="Chromosome"/>
</dbReference>
<feature type="region of interest" description="Disordered" evidence="1">
    <location>
        <begin position="1"/>
        <end position="36"/>
    </location>
</feature>
<keyword evidence="2" id="KW-0472">Membrane</keyword>
<protein>
    <submittedName>
        <fullName evidence="4">LysM peptidoglycan-binding domain-containing protein</fullName>
    </submittedName>
</protein>
<evidence type="ECO:0000256" key="2">
    <source>
        <dbReference type="SAM" id="Phobius"/>
    </source>
</evidence>
<dbReference type="InterPro" id="IPR018392">
    <property type="entry name" value="LysM"/>
</dbReference>
<keyword evidence="2" id="KW-1133">Transmembrane helix</keyword>
<keyword evidence="5" id="KW-1185">Reference proteome</keyword>
<dbReference type="PROSITE" id="PS51782">
    <property type="entry name" value="LYSM"/>
    <property type="match status" value="1"/>
</dbReference>
<dbReference type="PANTHER" id="PTHR33734:SF22">
    <property type="entry name" value="MEMBRANE-BOUND LYTIC MUREIN TRANSGLYCOSYLASE D"/>
    <property type="match status" value="1"/>
</dbReference>
<dbReference type="Pfam" id="PF01476">
    <property type="entry name" value="LysM"/>
    <property type="match status" value="2"/>
</dbReference>
<evidence type="ECO:0000256" key="1">
    <source>
        <dbReference type="SAM" id="MobiDB-lite"/>
    </source>
</evidence>
<sequence>MSGTQFPTEPFSYEDKPIQHDIQVGPTPTESEAHDTEKGGLPILSHLVSFALGAVCTGIVCFLLWPAPTPRLAGATPPPGDEPIEAVAIQEDPVSAPETPAADPPAQAPPAGTYRNIPDPTRVPGGQAWIDHRVQPGETIRNLSAKYGVDAKDLYLKNGGRFVPRVGQTIKVPKFEYPSHRVKPGDTLFAIAARYDTDIQSLRDLNGLTTSNLKVGQPLRVR</sequence>
<evidence type="ECO:0000313" key="5">
    <source>
        <dbReference type="Proteomes" id="UP000663929"/>
    </source>
</evidence>
<dbReference type="RefSeq" id="WP_237384025.1">
    <property type="nucleotide sequence ID" value="NZ_CP071793.1"/>
</dbReference>
<gene>
    <name evidence="4" type="ORF">J3U87_15865</name>
</gene>
<reference evidence="4" key="1">
    <citation type="submission" date="2021-03" db="EMBL/GenBank/DDBJ databases">
        <title>Acanthopleuribacteraceae sp. M133.</title>
        <authorList>
            <person name="Wang G."/>
        </authorList>
    </citation>
    <scope>NUCLEOTIDE SEQUENCE</scope>
    <source>
        <strain evidence="4">M133</strain>
    </source>
</reference>
<evidence type="ECO:0000259" key="3">
    <source>
        <dbReference type="PROSITE" id="PS51782"/>
    </source>
</evidence>
<feature type="transmembrane region" description="Helical" evidence="2">
    <location>
        <begin position="43"/>
        <end position="65"/>
    </location>
</feature>
<feature type="domain" description="LysM" evidence="3">
    <location>
        <begin position="178"/>
        <end position="221"/>
    </location>
</feature>
<dbReference type="KEGG" id="scor:J3U87_15865"/>
<dbReference type="AlphaFoldDB" id="A0A8A4U5A7"/>
<accession>A0A8A4U5A7</accession>
<dbReference type="CDD" id="cd00118">
    <property type="entry name" value="LysM"/>
    <property type="match status" value="2"/>
</dbReference>